<evidence type="ECO:0000256" key="3">
    <source>
        <dbReference type="ARBA" id="ARBA00022912"/>
    </source>
</evidence>
<dbReference type="Gene3D" id="3.40.50.2300">
    <property type="match status" value="1"/>
</dbReference>
<dbReference type="PANTHER" id="PTHR11717">
    <property type="entry name" value="LOW MOLECULAR WEIGHT PROTEIN TYROSINE PHOSPHATASE"/>
    <property type="match status" value="1"/>
</dbReference>
<protein>
    <submittedName>
        <fullName evidence="6">Protein tyrosine phosphatase</fullName>
    </submittedName>
</protein>
<evidence type="ECO:0000313" key="6">
    <source>
        <dbReference type="EMBL" id="AAB51113.1"/>
    </source>
</evidence>
<feature type="active site" description="Nucleophile" evidence="4">
    <location>
        <position position="12"/>
    </location>
</feature>
<dbReference type="InterPro" id="IPR023485">
    <property type="entry name" value="Ptyr_pPase"/>
</dbReference>
<evidence type="ECO:0000256" key="1">
    <source>
        <dbReference type="ARBA" id="ARBA00011063"/>
    </source>
</evidence>
<dbReference type="GO" id="GO:0004725">
    <property type="term" value="F:protein tyrosine phosphatase activity"/>
    <property type="evidence" value="ECO:0007669"/>
    <property type="project" value="InterPro"/>
</dbReference>
<proteinExistence type="evidence at protein level"/>
<dbReference type="EMBL" id="U66070">
    <property type="protein sequence ID" value="AAB51113.1"/>
    <property type="molecule type" value="Genomic_DNA"/>
</dbReference>
<reference evidence="7" key="2">
    <citation type="journal article" date="2005" name="Protein Sci.">
        <title>Solution structure of the low-molecular-weight protein tyrosine phosphatase from Tritrichomonas foetus reveals a flexible phosphate binding loop.</title>
        <authorList>
            <person name="Gustafson C.L."/>
            <person name="Stauffacher C.V."/>
            <person name="Hallenga K."/>
            <person name="Van Etten R.L."/>
        </authorList>
    </citation>
    <scope>STRUCTURE BY NMR OF 2-147</scope>
</reference>
<evidence type="ECO:0000256" key="2">
    <source>
        <dbReference type="ARBA" id="ARBA00022801"/>
    </source>
</evidence>
<dbReference type="PRINTS" id="PR00719">
    <property type="entry name" value="LMWPTPASE"/>
</dbReference>
<dbReference type="EvolutionaryTrace" id="O00810"/>
<dbReference type="VEuPathDB" id="TrichDB:TRFO_13274"/>
<keyword evidence="3" id="KW-0904">Protein phosphatase</keyword>
<feature type="active site" evidence="4">
    <location>
        <position position="18"/>
    </location>
</feature>
<evidence type="ECO:0007829" key="7">
    <source>
        <dbReference type="PDB" id="1P8A"/>
    </source>
</evidence>
<dbReference type="PANTHER" id="PTHR11717:SF7">
    <property type="entry name" value="LOW MOLECULAR WEIGHT PHOSPHOTYROSINE PROTEIN PHOSPHATASE"/>
    <property type="match status" value="1"/>
</dbReference>
<feature type="domain" description="Phosphotyrosine protein phosphatase I" evidence="5">
    <location>
        <begin position="6"/>
        <end position="143"/>
    </location>
</feature>
<dbReference type="InterPro" id="IPR050438">
    <property type="entry name" value="LMW_PTPase"/>
</dbReference>
<feature type="active site" description="Proton donor" evidence="4">
    <location>
        <position position="118"/>
    </location>
</feature>
<dbReference type="FunFam" id="3.40.50.2300:FF:000409">
    <property type="entry name" value="Low molecular weight phosphotyrosine protein phosphatase, putative"/>
    <property type="match status" value="1"/>
</dbReference>
<comment type="similarity">
    <text evidence="1">Belongs to the low molecular weight phosphotyrosine protein phosphatase family.</text>
</comment>
<dbReference type="SUPFAM" id="SSF52788">
    <property type="entry name" value="Phosphotyrosine protein phosphatases I"/>
    <property type="match status" value="1"/>
</dbReference>
<dbReference type="SMR" id="O00810"/>
<dbReference type="CDD" id="cd16343">
    <property type="entry name" value="LMWPTP"/>
    <property type="match status" value="1"/>
</dbReference>
<name>O00810_TRIFO</name>
<dbReference type="InterPro" id="IPR036196">
    <property type="entry name" value="Ptyr_pPase_sf"/>
</dbReference>
<dbReference type="InterPro" id="IPR017867">
    <property type="entry name" value="Tyr_phospatase_low_mol_wt"/>
</dbReference>
<keyword evidence="2" id="KW-0378">Hydrolase</keyword>
<reference evidence="6" key="1">
    <citation type="submission" date="1996-08" db="EMBL/GenBank/DDBJ databases">
        <title>Analysis of selected genes from Tritrichomonas foetus.</title>
        <authorList>
            <person name="Granger B.L."/>
            <person name="Sipes K.D."/>
            <person name="Warwood S.J."/>
        </authorList>
    </citation>
    <scope>NUCLEOTIDE SEQUENCE</scope>
    <source>
        <strain evidence="6">MT85-330.1</strain>
    </source>
</reference>
<dbReference type="PDB" id="1P8A">
    <property type="method" value="NMR"/>
    <property type="chains" value="A=2-147"/>
</dbReference>
<organism evidence="6">
    <name type="scientific">Tritrichomonas foetus</name>
    <name type="common">Trichomonas foetus</name>
    <name type="synonym">Tritrichomonas suis</name>
    <dbReference type="NCBI Taxonomy" id="56690"/>
    <lineage>
        <taxon>Eukaryota</taxon>
        <taxon>Metamonada</taxon>
        <taxon>Parabasalia</taxon>
        <taxon>Tritrichomonadida</taxon>
        <taxon>Tritrichomonadidae</taxon>
        <taxon>Tritrichomonas</taxon>
    </lineage>
</organism>
<dbReference type="AlphaFoldDB" id="O00810"/>
<evidence type="ECO:0000259" key="5">
    <source>
        <dbReference type="SMART" id="SM00226"/>
    </source>
</evidence>
<evidence type="ECO:0000256" key="4">
    <source>
        <dbReference type="PIRSR" id="PIRSR617867-1"/>
    </source>
</evidence>
<dbReference type="PDBsum" id="1P8A"/>
<accession>O00810</accession>
<keyword evidence="7" id="KW-0002">3D-structure</keyword>
<dbReference type="SMART" id="SM00226">
    <property type="entry name" value="LMWPc"/>
    <property type="match status" value="1"/>
</dbReference>
<dbReference type="Pfam" id="PF01451">
    <property type="entry name" value="LMWPc"/>
    <property type="match status" value="1"/>
</dbReference>
<sequence length="147" mass="15968">MSAEKKAVLFVCLGNICRSPACEGICRDMVGDKLIIDSAATSGFHVGQSPDTRSQKVCKSNGVDISKQRARQITKADFSKFDVIAALDQSILSDINSMKPSNCRAKVVLFNPPNGVDDPYYSSDGFPTMFASISKEMKPFLTEHGLI</sequence>